<dbReference type="Proteomes" id="UP000324974">
    <property type="component" value="Chromosome"/>
</dbReference>
<reference evidence="3" key="1">
    <citation type="submission" date="2019-08" db="EMBL/GenBank/DDBJ databases">
        <title>Limnoglobus roseus gen. nov., sp. nov., a novel freshwater planctomycete with a giant genome from the family Gemmataceae.</title>
        <authorList>
            <person name="Kulichevskaya I.S."/>
            <person name="Naumoff D.G."/>
            <person name="Miroshnikov K."/>
            <person name="Ivanova A."/>
            <person name="Philippov D.A."/>
            <person name="Hakobyan A."/>
            <person name="Rijpstra I.C."/>
            <person name="Sinninghe Damste J.S."/>
            <person name="Liesack W."/>
            <person name="Dedysh S.N."/>
        </authorList>
    </citation>
    <scope>NUCLEOTIDE SEQUENCE [LARGE SCALE GENOMIC DNA]</scope>
    <source>
        <strain evidence="3">PX52</strain>
    </source>
</reference>
<dbReference type="RefSeq" id="WP_149114768.1">
    <property type="nucleotide sequence ID" value="NZ_CP042425.1"/>
</dbReference>
<keyword evidence="3" id="KW-1185">Reference proteome</keyword>
<accession>A0A5C1APF3</accession>
<dbReference type="OrthoDB" id="285475at2"/>
<dbReference type="EMBL" id="CP042425">
    <property type="protein sequence ID" value="QEL20465.1"/>
    <property type="molecule type" value="Genomic_DNA"/>
</dbReference>
<feature type="compositionally biased region" description="Basic and acidic residues" evidence="1">
    <location>
        <begin position="19"/>
        <end position="34"/>
    </location>
</feature>
<dbReference type="KEGG" id="lrs:PX52LOC_07566"/>
<proteinExistence type="predicted"/>
<evidence type="ECO:0000313" key="3">
    <source>
        <dbReference type="Proteomes" id="UP000324974"/>
    </source>
</evidence>
<sequence length="140" mass="15779">MSENGVLTVVCDVHVDRRGRGARKEVRPGPDPRRTQPPGRVPRVARWMALAIRCDELLRDGVVDRYADLAELGQVSRPRVTQIMNLLGLAPDIQEELLHLPRTTAGRDPILLSDLQPIAATLDWGRQRKLWRALRCRHGG</sequence>
<gene>
    <name evidence="2" type="ORF">PX52LOC_07566</name>
</gene>
<dbReference type="AlphaFoldDB" id="A0A5C1APF3"/>
<feature type="region of interest" description="Disordered" evidence="1">
    <location>
        <begin position="19"/>
        <end position="40"/>
    </location>
</feature>
<protein>
    <submittedName>
        <fullName evidence="2">Uncharacterized protein</fullName>
    </submittedName>
</protein>
<name>A0A5C1APF3_9BACT</name>
<organism evidence="2 3">
    <name type="scientific">Limnoglobus roseus</name>
    <dbReference type="NCBI Taxonomy" id="2598579"/>
    <lineage>
        <taxon>Bacteria</taxon>
        <taxon>Pseudomonadati</taxon>
        <taxon>Planctomycetota</taxon>
        <taxon>Planctomycetia</taxon>
        <taxon>Gemmatales</taxon>
        <taxon>Gemmataceae</taxon>
        <taxon>Limnoglobus</taxon>
    </lineage>
</organism>
<evidence type="ECO:0000313" key="2">
    <source>
        <dbReference type="EMBL" id="QEL20465.1"/>
    </source>
</evidence>
<evidence type="ECO:0000256" key="1">
    <source>
        <dbReference type="SAM" id="MobiDB-lite"/>
    </source>
</evidence>